<keyword evidence="6" id="KW-1185">Reference proteome</keyword>
<dbReference type="Proteomes" id="UP000266673">
    <property type="component" value="Unassembled WGS sequence"/>
</dbReference>
<feature type="non-terminal residue" evidence="5">
    <location>
        <position position="1"/>
    </location>
</feature>
<reference evidence="5 6" key="1">
    <citation type="submission" date="2018-06" db="EMBL/GenBank/DDBJ databases">
        <title>Comparative genomics reveals the genomic features of Rhizophagus irregularis, R. cerebriforme, R. diaphanum and Gigaspora rosea, and their symbiotic lifestyle signature.</title>
        <authorList>
            <person name="Morin E."/>
            <person name="San Clemente H."/>
            <person name="Chen E.C.H."/>
            <person name="De La Providencia I."/>
            <person name="Hainaut M."/>
            <person name="Kuo A."/>
            <person name="Kohler A."/>
            <person name="Murat C."/>
            <person name="Tang N."/>
            <person name="Roy S."/>
            <person name="Loubradou J."/>
            <person name="Henrissat B."/>
            <person name="Grigoriev I.V."/>
            <person name="Corradi N."/>
            <person name="Roux C."/>
            <person name="Martin F.M."/>
        </authorList>
    </citation>
    <scope>NUCLEOTIDE SEQUENCE [LARGE SCALE GENOMIC DNA]</scope>
    <source>
        <strain evidence="5 6">DAOM 194757</strain>
    </source>
</reference>
<comment type="caution">
    <text evidence="5">The sequence shown here is derived from an EMBL/GenBank/DDBJ whole genome shotgun (WGS) entry which is preliminary data.</text>
</comment>
<dbReference type="GO" id="GO:0020037">
    <property type="term" value="F:heme binding"/>
    <property type="evidence" value="ECO:0007669"/>
    <property type="project" value="InterPro"/>
</dbReference>
<dbReference type="Pfam" id="PF00067">
    <property type="entry name" value="p450"/>
    <property type="match status" value="1"/>
</dbReference>
<dbReference type="GO" id="GO:0005506">
    <property type="term" value="F:iron ion binding"/>
    <property type="evidence" value="ECO:0007669"/>
    <property type="project" value="InterPro"/>
</dbReference>
<gene>
    <name evidence="5" type="ORF">C2G38_2052191</name>
</gene>
<evidence type="ECO:0000256" key="2">
    <source>
        <dbReference type="ARBA" id="ARBA00023002"/>
    </source>
</evidence>
<protein>
    <submittedName>
        <fullName evidence="5">Cytochrome P450</fullName>
    </submittedName>
</protein>
<dbReference type="PANTHER" id="PTHR46300">
    <property type="entry name" value="P450, PUTATIVE (EUROFUNG)-RELATED-RELATED"/>
    <property type="match status" value="1"/>
</dbReference>
<dbReference type="InterPro" id="IPR036396">
    <property type="entry name" value="Cyt_P450_sf"/>
</dbReference>
<evidence type="ECO:0000256" key="3">
    <source>
        <dbReference type="ARBA" id="ARBA00023004"/>
    </source>
</evidence>
<dbReference type="AlphaFoldDB" id="A0A397W8F0"/>
<evidence type="ECO:0000313" key="6">
    <source>
        <dbReference type="Proteomes" id="UP000266673"/>
    </source>
</evidence>
<name>A0A397W8F0_9GLOM</name>
<dbReference type="STRING" id="44941.A0A397W8F0"/>
<dbReference type="InterPro" id="IPR050364">
    <property type="entry name" value="Cytochrome_P450_fung"/>
</dbReference>
<dbReference type="PANTHER" id="PTHR46300:SF2">
    <property type="entry name" value="CYTOCHROME P450 MONOOXYGENASE ALNH-RELATED"/>
    <property type="match status" value="1"/>
</dbReference>
<evidence type="ECO:0000256" key="4">
    <source>
        <dbReference type="ARBA" id="ARBA00023033"/>
    </source>
</evidence>
<dbReference type="InterPro" id="IPR001128">
    <property type="entry name" value="Cyt_P450"/>
</dbReference>
<keyword evidence="3" id="KW-0408">Iron</keyword>
<organism evidence="5 6">
    <name type="scientific">Gigaspora rosea</name>
    <dbReference type="NCBI Taxonomy" id="44941"/>
    <lineage>
        <taxon>Eukaryota</taxon>
        <taxon>Fungi</taxon>
        <taxon>Fungi incertae sedis</taxon>
        <taxon>Mucoromycota</taxon>
        <taxon>Glomeromycotina</taxon>
        <taxon>Glomeromycetes</taxon>
        <taxon>Diversisporales</taxon>
        <taxon>Gigasporaceae</taxon>
        <taxon>Gigaspora</taxon>
    </lineage>
</organism>
<dbReference type="PRINTS" id="PR00463">
    <property type="entry name" value="EP450I"/>
</dbReference>
<keyword evidence="2" id="KW-0560">Oxidoreductase</keyword>
<dbReference type="SUPFAM" id="SSF48264">
    <property type="entry name" value="Cytochrome P450"/>
    <property type="match status" value="1"/>
</dbReference>
<dbReference type="EMBL" id="QKWP01000001">
    <property type="protein sequence ID" value="RIB30985.1"/>
    <property type="molecule type" value="Genomic_DNA"/>
</dbReference>
<dbReference type="GO" id="GO:0016705">
    <property type="term" value="F:oxidoreductase activity, acting on paired donors, with incorporation or reduction of molecular oxygen"/>
    <property type="evidence" value="ECO:0007669"/>
    <property type="project" value="InterPro"/>
</dbReference>
<dbReference type="Gene3D" id="1.10.630.10">
    <property type="entry name" value="Cytochrome P450"/>
    <property type="match status" value="1"/>
</dbReference>
<dbReference type="InterPro" id="IPR002401">
    <property type="entry name" value="Cyt_P450_E_grp-I"/>
</dbReference>
<sequence>KSRLEFVKVTNRLGEFFPILKCFVKNVKDAIRDLLHKVDKNKLEELDIVHMTDNIVSAGTDTISASLTWTVAALVNNPQVHANAHEELDRIVGQSSLPTISDDPNVPYIRDIIKEGQRYCGPTHLSIPHYIEEDDEYNGYHILANSDVVFNIYEIHMDEKRYETPKYAILANGNYENRDHFSFGAAELDLLLGVSRLLWNKACLGIAVWPEEYHVKLIKRHDNVEKILFDISQ</sequence>
<dbReference type="GO" id="GO:0004497">
    <property type="term" value="F:monooxygenase activity"/>
    <property type="evidence" value="ECO:0007669"/>
    <property type="project" value="UniProtKB-KW"/>
</dbReference>
<evidence type="ECO:0000256" key="1">
    <source>
        <dbReference type="ARBA" id="ARBA00022723"/>
    </source>
</evidence>
<accession>A0A397W8F0</accession>
<evidence type="ECO:0000313" key="5">
    <source>
        <dbReference type="EMBL" id="RIB30985.1"/>
    </source>
</evidence>
<keyword evidence="4" id="KW-0503">Monooxygenase</keyword>
<proteinExistence type="predicted"/>
<dbReference type="OrthoDB" id="1103324at2759"/>
<keyword evidence="1" id="KW-0479">Metal-binding</keyword>